<dbReference type="Pfam" id="PF18962">
    <property type="entry name" value="Por_Secre_tail"/>
    <property type="match status" value="1"/>
</dbReference>
<dbReference type="RefSeq" id="WP_381507811.1">
    <property type="nucleotide sequence ID" value="NZ_JBHUOM010000041.1"/>
</dbReference>
<proteinExistence type="predicted"/>
<dbReference type="InterPro" id="IPR026444">
    <property type="entry name" value="Secre_tail"/>
</dbReference>
<feature type="domain" description="Secretion system C-terminal sorting" evidence="1">
    <location>
        <begin position="51"/>
        <end position="111"/>
    </location>
</feature>
<gene>
    <name evidence="2" type="ORF">ACFS25_27685</name>
</gene>
<dbReference type="Proteomes" id="UP001597512">
    <property type="component" value="Unassembled WGS sequence"/>
</dbReference>
<sequence length="122" mass="13315">YGTVSCSWTLVNSANGVLDTRLDRVAHSSVGTADCSPQHTGYLSQLTEKAYPNPVTTELHVRPFIAGARIMIYSMLGGLLLESRTGSTESSLNVQFLPAGNYFLVISLDKELQITQPFVKHN</sequence>
<accession>A0ABW6AUD8</accession>
<dbReference type="EMBL" id="JBHUOM010000041">
    <property type="protein sequence ID" value="MFD2937585.1"/>
    <property type="molecule type" value="Genomic_DNA"/>
</dbReference>
<organism evidence="2 3">
    <name type="scientific">Spirosoma flavum</name>
    <dbReference type="NCBI Taxonomy" id="2048557"/>
    <lineage>
        <taxon>Bacteria</taxon>
        <taxon>Pseudomonadati</taxon>
        <taxon>Bacteroidota</taxon>
        <taxon>Cytophagia</taxon>
        <taxon>Cytophagales</taxon>
        <taxon>Cytophagaceae</taxon>
        <taxon>Spirosoma</taxon>
    </lineage>
</organism>
<evidence type="ECO:0000313" key="2">
    <source>
        <dbReference type="EMBL" id="MFD2937585.1"/>
    </source>
</evidence>
<name>A0ABW6AUD8_9BACT</name>
<keyword evidence="3" id="KW-1185">Reference proteome</keyword>
<evidence type="ECO:0000313" key="3">
    <source>
        <dbReference type="Proteomes" id="UP001597512"/>
    </source>
</evidence>
<comment type="caution">
    <text evidence="2">The sequence shown here is derived from an EMBL/GenBank/DDBJ whole genome shotgun (WGS) entry which is preliminary data.</text>
</comment>
<evidence type="ECO:0000259" key="1">
    <source>
        <dbReference type="Pfam" id="PF18962"/>
    </source>
</evidence>
<reference evidence="3" key="1">
    <citation type="journal article" date="2019" name="Int. J. Syst. Evol. Microbiol.">
        <title>The Global Catalogue of Microorganisms (GCM) 10K type strain sequencing project: providing services to taxonomists for standard genome sequencing and annotation.</title>
        <authorList>
            <consortium name="The Broad Institute Genomics Platform"/>
            <consortium name="The Broad Institute Genome Sequencing Center for Infectious Disease"/>
            <person name="Wu L."/>
            <person name="Ma J."/>
        </authorList>
    </citation>
    <scope>NUCLEOTIDE SEQUENCE [LARGE SCALE GENOMIC DNA]</scope>
    <source>
        <strain evidence="3">KCTC 52490</strain>
    </source>
</reference>
<protein>
    <submittedName>
        <fullName evidence="2">T9SS type A sorting domain-containing protein</fullName>
    </submittedName>
</protein>
<feature type="non-terminal residue" evidence="2">
    <location>
        <position position="1"/>
    </location>
</feature>
<dbReference type="NCBIfam" id="TIGR04183">
    <property type="entry name" value="Por_Secre_tail"/>
    <property type="match status" value="1"/>
</dbReference>